<keyword evidence="2" id="KW-0472">Membrane</keyword>
<evidence type="ECO:0000313" key="3">
    <source>
        <dbReference type="EMBL" id="KAK9804091.1"/>
    </source>
</evidence>
<evidence type="ECO:0000313" key="4">
    <source>
        <dbReference type="Proteomes" id="UP001465755"/>
    </source>
</evidence>
<proteinExistence type="predicted"/>
<accession>A0AAW1P5W2</accession>
<comment type="caution">
    <text evidence="3">The sequence shown here is derived from an EMBL/GenBank/DDBJ whole genome shotgun (WGS) entry which is preliminary data.</text>
</comment>
<sequence length="113" mass="12288">MPLPHLRVVAACVTVAIGGYLAWRQHRKGKARSPQHTCADPEPPAADAPELQILPEVPRARSFEAAEALLALDPCPSTTKTTACCLHPTLGHLRPSHQRAFHPCPDAPRPLHF</sequence>
<keyword evidence="2" id="KW-1133">Transmembrane helix</keyword>
<organism evidence="3 4">
    <name type="scientific">Symbiochloris irregularis</name>
    <dbReference type="NCBI Taxonomy" id="706552"/>
    <lineage>
        <taxon>Eukaryota</taxon>
        <taxon>Viridiplantae</taxon>
        <taxon>Chlorophyta</taxon>
        <taxon>core chlorophytes</taxon>
        <taxon>Trebouxiophyceae</taxon>
        <taxon>Trebouxiales</taxon>
        <taxon>Trebouxiaceae</taxon>
        <taxon>Symbiochloris</taxon>
    </lineage>
</organism>
<dbReference type="Proteomes" id="UP001465755">
    <property type="component" value="Unassembled WGS sequence"/>
</dbReference>
<name>A0AAW1P5W2_9CHLO</name>
<keyword evidence="2" id="KW-0812">Transmembrane</keyword>
<feature type="region of interest" description="Disordered" evidence="1">
    <location>
        <begin position="26"/>
        <end position="47"/>
    </location>
</feature>
<keyword evidence="4" id="KW-1185">Reference proteome</keyword>
<evidence type="ECO:0000256" key="1">
    <source>
        <dbReference type="SAM" id="MobiDB-lite"/>
    </source>
</evidence>
<evidence type="ECO:0000256" key="2">
    <source>
        <dbReference type="SAM" id="Phobius"/>
    </source>
</evidence>
<feature type="transmembrane region" description="Helical" evidence="2">
    <location>
        <begin position="6"/>
        <end position="23"/>
    </location>
</feature>
<gene>
    <name evidence="3" type="ORF">WJX73_006381</name>
</gene>
<protein>
    <submittedName>
        <fullName evidence="3">Uncharacterized protein</fullName>
    </submittedName>
</protein>
<reference evidence="3 4" key="1">
    <citation type="journal article" date="2024" name="Nat. Commun.">
        <title>Phylogenomics reveals the evolutionary origins of lichenization in chlorophyte algae.</title>
        <authorList>
            <person name="Puginier C."/>
            <person name="Libourel C."/>
            <person name="Otte J."/>
            <person name="Skaloud P."/>
            <person name="Haon M."/>
            <person name="Grisel S."/>
            <person name="Petersen M."/>
            <person name="Berrin J.G."/>
            <person name="Delaux P.M."/>
            <person name="Dal Grande F."/>
            <person name="Keller J."/>
        </authorList>
    </citation>
    <scope>NUCLEOTIDE SEQUENCE [LARGE SCALE GENOMIC DNA]</scope>
    <source>
        <strain evidence="3 4">SAG 2036</strain>
    </source>
</reference>
<dbReference type="EMBL" id="JALJOQ010000053">
    <property type="protein sequence ID" value="KAK9804091.1"/>
    <property type="molecule type" value="Genomic_DNA"/>
</dbReference>
<dbReference type="AlphaFoldDB" id="A0AAW1P5W2"/>